<dbReference type="EMBL" id="JAWWNJ010000031">
    <property type="protein sequence ID" value="KAK7026540.1"/>
    <property type="molecule type" value="Genomic_DNA"/>
</dbReference>
<organism evidence="2 3">
    <name type="scientific">Favolaschia claudopus</name>
    <dbReference type="NCBI Taxonomy" id="2862362"/>
    <lineage>
        <taxon>Eukaryota</taxon>
        <taxon>Fungi</taxon>
        <taxon>Dikarya</taxon>
        <taxon>Basidiomycota</taxon>
        <taxon>Agaricomycotina</taxon>
        <taxon>Agaricomycetes</taxon>
        <taxon>Agaricomycetidae</taxon>
        <taxon>Agaricales</taxon>
        <taxon>Marasmiineae</taxon>
        <taxon>Mycenaceae</taxon>
        <taxon>Favolaschia</taxon>
    </lineage>
</organism>
<protein>
    <recommendedName>
        <fullName evidence="1">DEAD/DEAH-box helicase domain-containing protein</fullName>
    </recommendedName>
</protein>
<dbReference type="SUPFAM" id="SSF52540">
    <property type="entry name" value="P-loop containing nucleoside triphosphate hydrolases"/>
    <property type="match status" value="1"/>
</dbReference>
<dbReference type="AlphaFoldDB" id="A0AAW0BJ36"/>
<keyword evidence="3" id="KW-1185">Reference proteome</keyword>
<evidence type="ECO:0000313" key="2">
    <source>
        <dbReference type="EMBL" id="KAK7026540.1"/>
    </source>
</evidence>
<name>A0AAW0BJ36_9AGAR</name>
<dbReference type="Pfam" id="PF00270">
    <property type="entry name" value="DEAD"/>
    <property type="match status" value="1"/>
</dbReference>
<proteinExistence type="predicted"/>
<evidence type="ECO:0000313" key="3">
    <source>
        <dbReference type="Proteomes" id="UP001362999"/>
    </source>
</evidence>
<dbReference type="GO" id="GO:0005524">
    <property type="term" value="F:ATP binding"/>
    <property type="evidence" value="ECO:0007669"/>
    <property type="project" value="InterPro"/>
</dbReference>
<reference evidence="2 3" key="1">
    <citation type="journal article" date="2024" name="J Genomics">
        <title>Draft genome sequencing and assembly of Favolaschia claudopus CIRM-BRFM 2984 isolated from oak limbs.</title>
        <authorList>
            <person name="Navarro D."/>
            <person name="Drula E."/>
            <person name="Chaduli D."/>
            <person name="Cazenave R."/>
            <person name="Ahrendt S."/>
            <person name="Wang J."/>
            <person name="Lipzen A."/>
            <person name="Daum C."/>
            <person name="Barry K."/>
            <person name="Grigoriev I.V."/>
            <person name="Favel A."/>
            <person name="Rosso M.N."/>
            <person name="Martin F."/>
        </authorList>
    </citation>
    <scope>NUCLEOTIDE SEQUENCE [LARGE SCALE GENOMIC DNA]</scope>
    <source>
        <strain evidence="2 3">CIRM-BRFM 2984</strain>
    </source>
</reference>
<dbReference type="Proteomes" id="UP001362999">
    <property type="component" value="Unassembled WGS sequence"/>
</dbReference>
<gene>
    <name evidence="2" type="ORF">R3P38DRAFT_2527651</name>
</gene>
<comment type="caution">
    <text evidence="2">The sequence shown here is derived from an EMBL/GenBank/DDBJ whole genome shotgun (WGS) entry which is preliminary data.</text>
</comment>
<dbReference type="Gene3D" id="3.40.50.300">
    <property type="entry name" value="P-loop containing nucleotide triphosphate hydrolases"/>
    <property type="match status" value="1"/>
</dbReference>
<sequence length="130" mass="13792">MAVAAASPPAVAPPFDWSKRRDYAWFSAEGAQKIRQKVAPFVSFALDTFQVECAARILDGQDVLCISATGTGKTALIYAPLMTREGTISLVISPTNFLQRDMVASMQKKGIAALAINSDTLIAASLASPT</sequence>
<dbReference type="InterPro" id="IPR011545">
    <property type="entry name" value="DEAD/DEAH_box_helicase_dom"/>
</dbReference>
<feature type="non-terminal residue" evidence="2">
    <location>
        <position position="130"/>
    </location>
</feature>
<evidence type="ECO:0000259" key="1">
    <source>
        <dbReference type="Pfam" id="PF00270"/>
    </source>
</evidence>
<dbReference type="InterPro" id="IPR027417">
    <property type="entry name" value="P-loop_NTPase"/>
</dbReference>
<dbReference type="GO" id="GO:0003676">
    <property type="term" value="F:nucleic acid binding"/>
    <property type="evidence" value="ECO:0007669"/>
    <property type="project" value="InterPro"/>
</dbReference>
<accession>A0AAW0BJ36</accession>
<feature type="domain" description="DEAD/DEAH-box helicase" evidence="1">
    <location>
        <begin position="49"/>
        <end position="115"/>
    </location>
</feature>